<dbReference type="AlphaFoldDB" id="A0A922F934"/>
<name>A0A922F934_CARIL</name>
<keyword evidence="1" id="KW-1133">Transmembrane helix</keyword>
<reference evidence="2" key="1">
    <citation type="submission" date="2021-01" db="EMBL/GenBank/DDBJ databases">
        <authorList>
            <person name="Lovell J.T."/>
            <person name="Bentley N."/>
            <person name="Bhattarai G."/>
            <person name="Jenkins J.W."/>
            <person name="Sreedasyam A."/>
            <person name="Alarcon Y."/>
            <person name="Bock C."/>
            <person name="Boston L."/>
            <person name="Carlson J."/>
            <person name="Cervantes K."/>
            <person name="Clermont K."/>
            <person name="Krom N."/>
            <person name="Kubenka K."/>
            <person name="Mamidi S."/>
            <person name="Mattison C."/>
            <person name="Monteros M."/>
            <person name="Pisani C."/>
            <person name="Plott C."/>
            <person name="Rajasekar S."/>
            <person name="Rhein H.S."/>
            <person name="Rohla C."/>
            <person name="Song M."/>
            <person name="Hilaire R.S."/>
            <person name="Shu S."/>
            <person name="Wells L."/>
            <person name="Wang X."/>
            <person name="Webber J."/>
            <person name="Heerema R.J."/>
            <person name="Klein P."/>
            <person name="Conner P."/>
            <person name="Grauke L."/>
            <person name="Grimwood J."/>
            <person name="Schmutz J."/>
            <person name="Randall J.J."/>
        </authorList>
    </citation>
    <scope>NUCLEOTIDE SEQUENCE</scope>
    <source>
        <tissue evidence="2">Leaf</tissue>
    </source>
</reference>
<comment type="caution">
    <text evidence="2">The sequence shown here is derived from an EMBL/GenBank/DDBJ whole genome shotgun (WGS) entry which is preliminary data.</text>
</comment>
<keyword evidence="1" id="KW-0812">Transmembrane</keyword>
<feature type="transmembrane region" description="Helical" evidence="1">
    <location>
        <begin position="35"/>
        <end position="58"/>
    </location>
</feature>
<accession>A0A922F934</accession>
<dbReference type="Proteomes" id="UP000811246">
    <property type="component" value="Chromosome 4"/>
</dbReference>
<gene>
    <name evidence="2" type="ORF">I3842_04G035800</name>
</gene>
<protein>
    <submittedName>
        <fullName evidence="2">Uncharacterized protein</fullName>
    </submittedName>
</protein>
<proteinExistence type="predicted"/>
<evidence type="ECO:0000313" key="3">
    <source>
        <dbReference type="Proteomes" id="UP000811246"/>
    </source>
</evidence>
<organism evidence="2 3">
    <name type="scientific">Carya illinoinensis</name>
    <name type="common">Pecan</name>
    <dbReference type="NCBI Taxonomy" id="32201"/>
    <lineage>
        <taxon>Eukaryota</taxon>
        <taxon>Viridiplantae</taxon>
        <taxon>Streptophyta</taxon>
        <taxon>Embryophyta</taxon>
        <taxon>Tracheophyta</taxon>
        <taxon>Spermatophyta</taxon>
        <taxon>Magnoliopsida</taxon>
        <taxon>eudicotyledons</taxon>
        <taxon>Gunneridae</taxon>
        <taxon>Pentapetalae</taxon>
        <taxon>rosids</taxon>
        <taxon>fabids</taxon>
        <taxon>Fagales</taxon>
        <taxon>Juglandaceae</taxon>
        <taxon>Carya</taxon>
    </lineage>
</organism>
<dbReference type="EMBL" id="CM031828">
    <property type="protein sequence ID" value="KAG6716201.1"/>
    <property type="molecule type" value="Genomic_DNA"/>
</dbReference>
<sequence>MFFISCFFLRRKLILSKNKYFLFLSSLYPSMLVRCYFYCCLFLDLICLFLFLFCIGFYHNACEGDGVHPREGDGALKQIWKSSRDTCCALPA</sequence>
<keyword evidence="1" id="KW-0472">Membrane</keyword>
<evidence type="ECO:0000256" key="1">
    <source>
        <dbReference type="SAM" id="Phobius"/>
    </source>
</evidence>
<evidence type="ECO:0000313" key="2">
    <source>
        <dbReference type="EMBL" id="KAG6716201.1"/>
    </source>
</evidence>